<protein>
    <submittedName>
        <fullName evidence="2">Transposase</fullName>
    </submittedName>
</protein>
<organism evidence="2 3">
    <name type="scientific">Chryseobacterium muglaense</name>
    <dbReference type="NCBI Taxonomy" id="2893752"/>
    <lineage>
        <taxon>Bacteria</taxon>
        <taxon>Pseudomonadati</taxon>
        <taxon>Bacteroidota</taxon>
        <taxon>Flavobacteriia</taxon>
        <taxon>Flavobacteriales</taxon>
        <taxon>Weeksellaceae</taxon>
        <taxon>Chryseobacterium group</taxon>
        <taxon>Chryseobacterium</taxon>
    </lineage>
</organism>
<gene>
    <name evidence="2" type="ORF">IEW27_16820</name>
</gene>
<evidence type="ECO:0000313" key="3">
    <source>
        <dbReference type="Proteomes" id="UP000603715"/>
    </source>
</evidence>
<comment type="caution">
    <text evidence="2">The sequence shown here is derived from an EMBL/GenBank/DDBJ whole genome shotgun (WGS) entry which is preliminary data.</text>
</comment>
<accession>A0ABR8M6R4</accession>
<dbReference type="RefSeq" id="WP_191180668.1">
    <property type="nucleotide sequence ID" value="NZ_JACXXP010000027.1"/>
</dbReference>
<sequence length="141" mass="16489">MLKINLIFKQALNKADIAVEGLFMNADAGFDAQNFRKHCESKDIIANIAFNKRNGSDTDEIYFDEILYHQRYAIERTNAWLDSFRSLLNRFDTTVSSWKSFNYLAFMVIALRKFYTKKSLNDFIIIGVGFEQDGCIFKYFC</sequence>
<dbReference type="InterPro" id="IPR025668">
    <property type="entry name" value="Tnp_DDE_dom"/>
</dbReference>
<proteinExistence type="predicted"/>
<dbReference type="EMBL" id="JACXXP010000027">
    <property type="protein sequence ID" value="MBD3906250.1"/>
    <property type="molecule type" value="Genomic_DNA"/>
</dbReference>
<reference evidence="3" key="1">
    <citation type="submission" date="2023-07" db="EMBL/GenBank/DDBJ databases">
        <title>Description of novel Chryseobacterium sp. strain C-2.</title>
        <authorList>
            <person name="Saticioglu I.B."/>
        </authorList>
    </citation>
    <scope>NUCLEOTIDE SEQUENCE [LARGE SCALE GENOMIC DNA]</scope>
    <source>
        <strain evidence="3">C-2</strain>
    </source>
</reference>
<evidence type="ECO:0000313" key="2">
    <source>
        <dbReference type="EMBL" id="MBD3906250.1"/>
    </source>
</evidence>
<evidence type="ECO:0000259" key="1">
    <source>
        <dbReference type="Pfam" id="PF13586"/>
    </source>
</evidence>
<keyword evidence="3" id="KW-1185">Reference proteome</keyword>
<dbReference type="Pfam" id="PF13586">
    <property type="entry name" value="DDE_Tnp_1_2"/>
    <property type="match status" value="1"/>
</dbReference>
<dbReference type="Proteomes" id="UP000603715">
    <property type="component" value="Unassembled WGS sequence"/>
</dbReference>
<feature type="domain" description="Transposase DDE" evidence="1">
    <location>
        <begin position="24"/>
        <end position="112"/>
    </location>
</feature>
<name>A0ABR8M6R4_9FLAO</name>